<organism evidence="1 2">
    <name type="scientific">Methylobacterium frigidaeris</name>
    <dbReference type="NCBI Taxonomy" id="2038277"/>
    <lineage>
        <taxon>Bacteria</taxon>
        <taxon>Pseudomonadati</taxon>
        <taxon>Pseudomonadota</taxon>
        <taxon>Alphaproteobacteria</taxon>
        <taxon>Hyphomicrobiales</taxon>
        <taxon>Methylobacteriaceae</taxon>
        <taxon>Methylobacterium</taxon>
    </lineage>
</organism>
<proteinExistence type="predicted"/>
<dbReference type="RefSeq" id="WP_165795793.1">
    <property type="nucleotide sequence ID" value="NZ_BPQJ01000035.1"/>
</dbReference>
<reference evidence="1" key="2">
    <citation type="submission" date="2021-08" db="EMBL/GenBank/DDBJ databases">
        <authorList>
            <person name="Tani A."/>
            <person name="Ola A."/>
            <person name="Ogura Y."/>
            <person name="Katsura K."/>
            <person name="Hayashi T."/>
        </authorList>
    </citation>
    <scope>NUCLEOTIDE SEQUENCE</scope>
    <source>
        <strain evidence="1">JCM 32048</strain>
    </source>
</reference>
<dbReference type="AlphaFoldDB" id="A0AA37HFY3"/>
<sequence>MIRAYLPLRWRIGLARLLIRKVDDIVPDLTDAELKELLAEPIEERIAWRMT</sequence>
<keyword evidence="2" id="KW-1185">Reference proteome</keyword>
<protein>
    <submittedName>
        <fullName evidence="1">Uncharacterized protein</fullName>
    </submittedName>
</protein>
<evidence type="ECO:0000313" key="2">
    <source>
        <dbReference type="Proteomes" id="UP001055286"/>
    </source>
</evidence>
<dbReference type="EMBL" id="BPQJ01000035">
    <property type="protein sequence ID" value="GJD65133.1"/>
    <property type="molecule type" value="Genomic_DNA"/>
</dbReference>
<comment type="caution">
    <text evidence="1">The sequence shown here is derived from an EMBL/GenBank/DDBJ whole genome shotgun (WGS) entry which is preliminary data.</text>
</comment>
<gene>
    <name evidence="1" type="ORF">MPEAHAMD_5320</name>
</gene>
<evidence type="ECO:0000313" key="1">
    <source>
        <dbReference type="EMBL" id="GJD65133.1"/>
    </source>
</evidence>
<dbReference type="Proteomes" id="UP001055286">
    <property type="component" value="Unassembled WGS sequence"/>
</dbReference>
<name>A0AA37HFY3_9HYPH</name>
<accession>A0AA37HFY3</accession>
<reference evidence="1" key="1">
    <citation type="journal article" date="2016" name="Front. Microbiol.">
        <title>Genome Sequence of the Piezophilic, Mesophilic Sulfate-Reducing Bacterium Desulfovibrio indicus J2T.</title>
        <authorList>
            <person name="Cao J."/>
            <person name="Maignien L."/>
            <person name="Shao Z."/>
            <person name="Alain K."/>
            <person name="Jebbar M."/>
        </authorList>
    </citation>
    <scope>NUCLEOTIDE SEQUENCE</scope>
    <source>
        <strain evidence="1">JCM 32048</strain>
    </source>
</reference>